<evidence type="ECO:0000313" key="3">
    <source>
        <dbReference type="EMBL" id="AZZ56668.1"/>
    </source>
</evidence>
<sequence length="167" mass="17608">MTSTRTILTKKIALLSSSVALGALLLSGCSAASTDGATTEPMSVKDAIATMGTIEQAQIEYDGKFSSCLENRGAESADKGSMSADKRDAAQSACAEEVGDLPQPSEQQTVAMRTWAKALHSCLAEKGHKLPDLKADGQWDNGAMKTLQKTDTALNSDSEKCFTELSK</sequence>
<name>A0AAD1EN11_9MICO</name>
<keyword evidence="2" id="KW-0732">Signal</keyword>
<feature type="compositionally biased region" description="Basic and acidic residues" evidence="1">
    <location>
        <begin position="72"/>
        <end position="89"/>
    </location>
</feature>
<dbReference type="RefSeq" id="WP_104265869.1">
    <property type="nucleotide sequence ID" value="NZ_CP028130.1"/>
</dbReference>
<dbReference type="KEGG" id="ria:C7V51_12870"/>
<evidence type="ECO:0008006" key="5">
    <source>
        <dbReference type="Google" id="ProtNLM"/>
    </source>
</evidence>
<feature type="signal peptide" evidence="2">
    <location>
        <begin position="1"/>
        <end position="32"/>
    </location>
</feature>
<gene>
    <name evidence="3" type="ORF">C7V51_12870</name>
</gene>
<dbReference type="AlphaFoldDB" id="A0AAD1EN11"/>
<dbReference type="PROSITE" id="PS51257">
    <property type="entry name" value="PROKAR_LIPOPROTEIN"/>
    <property type="match status" value="1"/>
</dbReference>
<accession>A0AAD1EN11</accession>
<feature type="chain" id="PRO_5041952866" description="Lipoprotein" evidence="2">
    <location>
        <begin position="33"/>
        <end position="167"/>
    </location>
</feature>
<dbReference type="Proteomes" id="UP000283946">
    <property type="component" value="Chromosome"/>
</dbReference>
<evidence type="ECO:0000313" key="4">
    <source>
        <dbReference type="Proteomes" id="UP000283946"/>
    </source>
</evidence>
<feature type="region of interest" description="Disordered" evidence="1">
    <location>
        <begin position="72"/>
        <end position="106"/>
    </location>
</feature>
<dbReference type="EMBL" id="CP028130">
    <property type="protein sequence ID" value="AZZ56668.1"/>
    <property type="molecule type" value="Genomic_DNA"/>
</dbReference>
<organism evidence="3 4">
    <name type="scientific">Rathayibacter iranicus</name>
    <dbReference type="NCBI Taxonomy" id="59737"/>
    <lineage>
        <taxon>Bacteria</taxon>
        <taxon>Bacillati</taxon>
        <taxon>Actinomycetota</taxon>
        <taxon>Actinomycetes</taxon>
        <taxon>Micrococcales</taxon>
        <taxon>Microbacteriaceae</taxon>
        <taxon>Rathayibacter</taxon>
    </lineage>
</organism>
<evidence type="ECO:0000256" key="2">
    <source>
        <dbReference type="SAM" id="SignalP"/>
    </source>
</evidence>
<reference evidence="3 4" key="1">
    <citation type="submission" date="2018-03" db="EMBL/GenBank/DDBJ databases">
        <title>Bacteriophage NCPPB3778 and a type I-E CRISPR drive the evolution of the US Biological Select Agent, Rathayibacter toxicus.</title>
        <authorList>
            <person name="Davis E.W.II."/>
            <person name="Tabima J.F."/>
            <person name="Weisberg A.J."/>
            <person name="Dantas Lopes L."/>
            <person name="Wiseman M.S."/>
            <person name="Wiseman M.S."/>
            <person name="Pupko T."/>
            <person name="Belcher M.S."/>
            <person name="Sechler A.J."/>
            <person name="Tancos M.A."/>
            <person name="Schroeder B.K."/>
            <person name="Murray T.D."/>
            <person name="Luster D.G."/>
            <person name="Schneider W.L."/>
            <person name="Rogers E."/>
            <person name="Andreote F.D."/>
            <person name="Grunwald N.J."/>
            <person name="Putnam M.L."/>
            <person name="Chang J.H."/>
        </authorList>
    </citation>
    <scope>NUCLEOTIDE SEQUENCE [LARGE SCALE GENOMIC DNA]</scope>
    <source>
        <strain evidence="3 4">NCCPB 2253</strain>
    </source>
</reference>
<protein>
    <recommendedName>
        <fullName evidence="5">Lipoprotein</fullName>
    </recommendedName>
</protein>
<evidence type="ECO:0000256" key="1">
    <source>
        <dbReference type="SAM" id="MobiDB-lite"/>
    </source>
</evidence>
<proteinExistence type="predicted"/>